<comment type="function">
    <text evidence="5 6">Structural component of flagellum, the bacterial motility apparatus. Part of the rod structure of flagellar basal body.</text>
</comment>
<dbReference type="RefSeq" id="WP_193909563.1">
    <property type="nucleotide sequence ID" value="NZ_PRDL01000001.1"/>
</dbReference>
<dbReference type="PROSITE" id="PS00588">
    <property type="entry name" value="FLAGELLA_BB_ROD"/>
    <property type="match status" value="1"/>
</dbReference>
<evidence type="ECO:0000256" key="4">
    <source>
        <dbReference type="ARBA" id="ARBA00023143"/>
    </source>
</evidence>
<dbReference type="AlphaFoldDB" id="A0A928V2K6"/>
<dbReference type="Proteomes" id="UP000652567">
    <property type="component" value="Unassembled WGS sequence"/>
</dbReference>
<dbReference type="PANTHER" id="PTHR30435">
    <property type="entry name" value="FLAGELLAR PROTEIN"/>
    <property type="match status" value="1"/>
</dbReference>
<evidence type="ECO:0000256" key="5">
    <source>
        <dbReference type="ARBA" id="ARBA00024934"/>
    </source>
</evidence>
<dbReference type="Pfam" id="PF00460">
    <property type="entry name" value="Flg_bb_rod"/>
    <property type="match status" value="1"/>
</dbReference>
<evidence type="ECO:0000259" key="7">
    <source>
        <dbReference type="Pfam" id="PF00460"/>
    </source>
</evidence>
<dbReference type="NCBIfam" id="TIGR01396">
    <property type="entry name" value="FlgB"/>
    <property type="match status" value="1"/>
</dbReference>
<dbReference type="EMBL" id="PRDL01000001">
    <property type="protein sequence ID" value="MBE8717623.1"/>
    <property type="molecule type" value="Genomic_DNA"/>
</dbReference>
<feature type="domain" description="Flagellar basal body rod protein N-terminal" evidence="7">
    <location>
        <begin position="11"/>
        <end position="39"/>
    </location>
</feature>
<keyword evidence="8" id="KW-0282">Flagellum</keyword>
<accession>A0A928V2K6</accession>
<gene>
    <name evidence="8" type="ORF">C4F51_10530</name>
</gene>
<comment type="caution">
    <text evidence="8">The sequence shown here is derived from an EMBL/GenBank/DDBJ whole genome shotgun (WGS) entry which is preliminary data.</text>
</comment>
<comment type="subcellular location">
    <subcellularLocation>
        <location evidence="1 6">Bacterial flagellum basal body</location>
    </subcellularLocation>
</comment>
<reference evidence="8" key="1">
    <citation type="submission" date="2018-07" db="EMBL/GenBank/DDBJ databases">
        <title>Genome assembly of strain Ka43.</title>
        <authorList>
            <person name="Kukolya J."/>
            <person name="Nagy I."/>
            <person name="Horvath B."/>
            <person name="Toth A."/>
        </authorList>
    </citation>
    <scope>NUCLEOTIDE SEQUENCE</scope>
    <source>
        <strain evidence="8">KB43</strain>
    </source>
</reference>
<proteinExistence type="inferred from homology"/>
<comment type="subunit">
    <text evidence="6">The basal body constitutes a major portion of the flagellar organelle and consists of a number of rings mounted on a central rod.</text>
</comment>
<keyword evidence="8" id="KW-0969">Cilium</keyword>
<keyword evidence="9" id="KW-1185">Reference proteome</keyword>
<sequence>MTISFANALGIHESAMHVRGQRASILADNLANVDTPNYKAKDLDFKQVLSRATGSTKETFAVQVTNDRHLNAQGFDANPDMLYRVPHQPSIDGNTVEDQIEHAEYMKNALQFQASFTFLNSKFKGLTSALRGE</sequence>
<dbReference type="InterPro" id="IPR006300">
    <property type="entry name" value="FlgB"/>
</dbReference>
<evidence type="ECO:0000256" key="3">
    <source>
        <dbReference type="ARBA" id="ARBA00014376"/>
    </source>
</evidence>
<organism evidence="8 9">
    <name type="scientific">Cellvibrio polysaccharolyticus</name>
    <dbReference type="NCBI Taxonomy" id="2082724"/>
    <lineage>
        <taxon>Bacteria</taxon>
        <taxon>Pseudomonadati</taxon>
        <taxon>Pseudomonadota</taxon>
        <taxon>Gammaproteobacteria</taxon>
        <taxon>Cellvibrionales</taxon>
        <taxon>Cellvibrionaceae</taxon>
        <taxon>Cellvibrio</taxon>
    </lineage>
</organism>
<dbReference type="InterPro" id="IPR001444">
    <property type="entry name" value="Flag_bb_rod_N"/>
</dbReference>
<dbReference type="GO" id="GO:0030694">
    <property type="term" value="C:bacterial-type flagellum basal body, rod"/>
    <property type="evidence" value="ECO:0007669"/>
    <property type="project" value="InterPro"/>
</dbReference>
<evidence type="ECO:0000256" key="2">
    <source>
        <dbReference type="ARBA" id="ARBA00009677"/>
    </source>
</evidence>
<dbReference type="GO" id="GO:0071978">
    <property type="term" value="P:bacterial-type flagellum-dependent swarming motility"/>
    <property type="evidence" value="ECO:0007669"/>
    <property type="project" value="TreeGrafter"/>
</dbReference>
<evidence type="ECO:0000313" key="8">
    <source>
        <dbReference type="EMBL" id="MBE8717623.1"/>
    </source>
</evidence>
<dbReference type="PIRSF" id="PIRSF002889">
    <property type="entry name" value="Rod_FlgB"/>
    <property type="match status" value="1"/>
</dbReference>
<evidence type="ECO:0000256" key="6">
    <source>
        <dbReference type="PIRNR" id="PIRNR002889"/>
    </source>
</evidence>
<dbReference type="InterPro" id="IPR019776">
    <property type="entry name" value="Flagellar_basal_body_rod_CS"/>
</dbReference>
<comment type="similarity">
    <text evidence="2 6">Belongs to the flagella basal body rod proteins family.</text>
</comment>
<name>A0A928V2K6_9GAMM</name>
<evidence type="ECO:0000313" key="9">
    <source>
        <dbReference type="Proteomes" id="UP000652567"/>
    </source>
</evidence>
<keyword evidence="4 6" id="KW-0975">Bacterial flagellum</keyword>
<dbReference type="PANTHER" id="PTHR30435:SF12">
    <property type="entry name" value="FLAGELLAR BASAL BODY ROD PROTEIN FLGB"/>
    <property type="match status" value="1"/>
</dbReference>
<protein>
    <recommendedName>
        <fullName evidence="3 6">Flagellar basal body rod protein FlgB</fullName>
    </recommendedName>
</protein>
<evidence type="ECO:0000256" key="1">
    <source>
        <dbReference type="ARBA" id="ARBA00004117"/>
    </source>
</evidence>
<keyword evidence="8" id="KW-0966">Cell projection</keyword>